<evidence type="ECO:0000256" key="3">
    <source>
        <dbReference type="ARBA" id="ARBA00022763"/>
    </source>
</evidence>
<dbReference type="Gene3D" id="1.20.1440.120">
    <property type="entry name" value="Recombination protein O, C-terminal domain"/>
    <property type="match status" value="1"/>
</dbReference>
<dbReference type="InterPro" id="IPR037278">
    <property type="entry name" value="ARFGAP/RecO"/>
</dbReference>
<dbReference type="InterPro" id="IPR022572">
    <property type="entry name" value="DNA_rep/recomb_RecO_N"/>
</dbReference>
<keyword evidence="4 7" id="KW-0233">DNA recombination</keyword>
<keyword evidence="3 7" id="KW-0227">DNA damage</keyword>
<dbReference type="HAMAP" id="MF_00201">
    <property type="entry name" value="RecO"/>
    <property type="match status" value="1"/>
</dbReference>
<dbReference type="RefSeq" id="WP_061993696.1">
    <property type="nucleotide sequence ID" value="NZ_DF968005.1"/>
</dbReference>
<evidence type="ECO:0000256" key="6">
    <source>
        <dbReference type="ARBA" id="ARBA00033409"/>
    </source>
</evidence>
<dbReference type="GO" id="GO:0006310">
    <property type="term" value="P:DNA recombination"/>
    <property type="evidence" value="ECO:0007669"/>
    <property type="project" value="UniProtKB-UniRule"/>
</dbReference>
<dbReference type="Proteomes" id="UP000253891">
    <property type="component" value="Unassembled WGS sequence"/>
</dbReference>
<comment type="similarity">
    <text evidence="1 7">Belongs to the RecO family.</text>
</comment>
<dbReference type="Pfam" id="PF02565">
    <property type="entry name" value="RecO_C"/>
    <property type="match status" value="1"/>
</dbReference>
<dbReference type="OrthoDB" id="9797083at2"/>
<evidence type="ECO:0000256" key="7">
    <source>
        <dbReference type="HAMAP-Rule" id="MF_00201"/>
    </source>
</evidence>
<evidence type="ECO:0000256" key="2">
    <source>
        <dbReference type="ARBA" id="ARBA00021310"/>
    </source>
</evidence>
<proteinExistence type="inferred from homology"/>
<protein>
    <recommendedName>
        <fullName evidence="2 7">DNA repair protein RecO</fullName>
    </recommendedName>
    <alternativeName>
        <fullName evidence="6 7">Recombination protein O</fullName>
    </alternativeName>
</protein>
<evidence type="ECO:0000259" key="8">
    <source>
        <dbReference type="Pfam" id="PF11967"/>
    </source>
</evidence>
<dbReference type="Pfam" id="PF11967">
    <property type="entry name" value="RecO_N"/>
    <property type="match status" value="1"/>
</dbReference>
<evidence type="ECO:0000256" key="4">
    <source>
        <dbReference type="ARBA" id="ARBA00023172"/>
    </source>
</evidence>
<sequence>MALIEGLILYIRPYRDSDLLVRVFTKDQGMVTLMARGAKKAKSKVGFACQAYTWAVFDGVYPKNGQGLGFINAVQDSRVYRHVVEDITVSAYAALIVKILDLAFEEGQVQPNWYQKALIGFDKLNQGIDPQIITNIFELQLLPSFGVAPNWQADPISGAVVGDFDYSEKYNGIIERSHFALDDHRLNLDPKVVYYLRQFSAIDVDKISKVTLSMMTKRGIQRVIDYLYEREVGLKPKEKVFIQKMAAWEGQLKIKAREREEKS</sequence>
<name>A0A0K8MJP7_9LACO</name>
<comment type="function">
    <text evidence="7">Involved in DNA repair and RecF pathway recombination.</text>
</comment>
<dbReference type="STRING" id="157463.GCA_001047075_01286"/>
<dbReference type="InterPro" id="IPR012340">
    <property type="entry name" value="NA-bd_OB-fold"/>
</dbReference>
<keyword evidence="5 7" id="KW-0234">DNA repair</keyword>
<dbReference type="InterPro" id="IPR042242">
    <property type="entry name" value="RecO_C"/>
</dbReference>
<dbReference type="InterPro" id="IPR003717">
    <property type="entry name" value="RecO"/>
</dbReference>
<dbReference type="GO" id="GO:0043590">
    <property type="term" value="C:bacterial nucleoid"/>
    <property type="evidence" value="ECO:0007669"/>
    <property type="project" value="TreeGrafter"/>
</dbReference>
<reference evidence="9 10" key="1">
    <citation type="journal article" date="2015" name="BMC Genomics">
        <title>Comparative genomics of Fructobacillus spp. and Leuconostoc spp. reveals niche-specific evolution of Fructobacillus spp.</title>
        <authorList>
            <person name="Endo A."/>
            <person name="Tanizawa Y."/>
            <person name="Tanaka N."/>
            <person name="Maeno S."/>
            <person name="Kumar H."/>
            <person name="Shiwa Y."/>
            <person name="Okada S."/>
            <person name="Yoshikawa H."/>
            <person name="Dicks L."/>
            <person name="Nakagawa J."/>
            <person name="Arita M."/>
        </authorList>
    </citation>
    <scope>NUCLEOTIDE SEQUENCE [LARGE SCALE GENOMIC DNA]</scope>
    <source>
        <strain evidence="9 10">JCM 12225</strain>
    </source>
</reference>
<keyword evidence="10" id="KW-1185">Reference proteome</keyword>
<gene>
    <name evidence="7" type="primary">recO</name>
    <name evidence="9" type="ORF">FFIC_284160</name>
</gene>
<dbReference type="NCBIfam" id="TIGR00613">
    <property type="entry name" value="reco"/>
    <property type="match status" value="1"/>
</dbReference>
<evidence type="ECO:0000256" key="1">
    <source>
        <dbReference type="ARBA" id="ARBA00007452"/>
    </source>
</evidence>
<evidence type="ECO:0000313" key="9">
    <source>
        <dbReference type="EMBL" id="GAP00399.1"/>
    </source>
</evidence>
<dbReference type="EMBL" id="DF968005">
    <property type="protein sequence ID" value="GAP00399.1"/>
    <property type="molecule type" value="Genomic_DNA"/>
</dbReference>
<organism evidence="9 10">
    <name type="scientific">Fructobacillus ficulneus</name>
    <dbReference type="NCBI Taxonomy" id="157463"/>
    <lineage>
        <taxon>Bacteria</taxon>
        <taxon>Bacillati</taxon>
        <taxon>Bacillota</taxon>
        <taxon>Bacilli</taxon>
        <taxon>Lactobacillales</taxon>
        <taxon>Lactobacillaceae</taxon>
        <taxon>Fructobacillus</taxon>
    </lineage>
</organism>
<dbReference type="AlphaFoldDB" id="A0A0K8MJP7"/>
<dbReference type="SUPFAM" id="SSF57863">
    <property type="entry name" value="ArfGap/RecO-like zinc finger"/>
    <property type="match status" value="1"/>
</dbReference>
<evidence type="ECO:0000256" key="5">
    <source>
        <dbReference type="ARBA" id="ARBA00023204"/>
    </source>
</evidence>
<dbReference type="GO" id="GO:0006302">
    <property type="term" value="P:double-strand break repair"/>
    <property type="evidence" value="ECO:0007669"/>
    <property type="project" value="TreeGrafter"/>
</dbReference>
<feature type="domain" description="DNA replication/recombination mediator RecO N-terminal" evidence="8">
    <location>
        <begin position="4"/>
        <end position="75"/>
    </location>
</feature>
<evidence type="ECO:0000313" key="10">
    <source>
        <dbReference type="Proteomes" id="UP000253891"/>
    </source>
</evidence>
<dbReference type="SUPFAM" id="SSF50249">
    <property type="entry name" value="Nucleic acid-binding proteins"/>
    <property type="match status" value="1"/>
</dbReference>
<dbReference type="PANTHER" id="PTHR33991:SF1">
    <property type="entry name" value="DNA REPAIR PROTEIN RECO"/>
    <property type="match status" value="1"/>
</dbReference>
<accession>A0A0K8MJP7</accession>
<dbReference type="PANTHER" id="PTHR33991">
    <property type="entry name" value="DNA REPAIR PROTEIN RECO"/>
    <property type="match status" value="1"/>
</dbReference>
<dbReference type="Gene3D" id="2.40.50.140">
    <property type="entry name" value="Nucleic acid-binding proteins"/>
    <property type="match status" value="1"/>
</dbReference>